<protein>
    <recommendedName>
        <fullName evidence="1">Outer membrane protein beta-barrel domain-containing protein</fullName>
    </recommendedName>
</protein>
<dbReference type="InterPro" id="IPR025665">
    <property type="entry name" value="Beta-barrel_OMP_2"/>
</dbReference>
<dbReference type="Pfam" id="PF13568">
    <property type="entry name" value="OMP_b-brl_2"/>
    <property type="match status" value="1"/>
</dbReference>
<evidence type="ECO:0000313" key="2">
    <source>
        <dbReference type="EMBL" id="GGE17058.1"/>
    </source>
</evidence>
<dbReference type="EMBL" id="BMKM01000002">
    <property type="protein sequence ID" value="GGE17058.1"/>
    <property type="molecule type" value="Genomic_DNA"/>
</dbReference>
<accession>A0A8H9FZ92</accession>
<name>A0A8H9FZ92_9SPHI</name>
<sequence length="214" mass="23548">MMKRMWITCVIVGFGMFKTQAQISYGVKAGLNLANYSQVADVLQKYQKNNLSYFVTAYADFPITSQFSIQPGISLQGKGTKYSGEAEGLEFALTQNVMSLEIPLNAVYYFQTEPGQLFIGAGPYIGFNVSGKQHGEGALNQMFTGSSTRKMTFSGEDRQMNLIDAGLNFLVGYKLNNGILFHVGYGLGLSNLSPDKDQKNSSNRVINFGIGFQF</sequence>
<proteinExistence type="predicted"/>
<reference evidence="2" key="2">
    <citation type="submission" date="2020-09" db="EMBL/GenBank/DDBJ databases">
        <authorList>
            <person name="Sun Q."/>
            <person name="Zhou Y."/>
        </authorList>
    </citation>
    <scope>NUCLEOTIDE SEQUENCE</scope>
    <source>
        <strain evidence="2">CGMCC 1.15966</strain>
    </source>
</reference>
<keyword evidence="3" id="KW-1185">Reference proteome</keyword>
<comment type="caution">
    <text evidence="2">The sequence shown here is derived from an EMBL/GenBank/DDBJ whole genome shotgun (WGS) entry which is preliminary data.</text>
</comment>
<dbReference type="Proteomes" id="UP000614460">
    <property type="component" value="Unassembled WGS sequence"/>
</dbReference>
<evidence type="ECO:0000313" key="3">
    <source>
        <dbReference type="Proteomes" id="UP000614460"/>
    </source>
</evidence>
<gene>
    <name evidence="2" type="ORF">GCM10011516_13470</name>
</gene>
<organism evidence="2 3">
    <name type="scientific">Sphingobacterium cellulitidis</name>
    <dbReference type="NCBI Taxonomy" id="1768011"/>
    <lineage>
        <taxon>Bacteria</taxon>
        <taxon>Pseudomonadati</taxon>
        <taxon>Bacteroidota</taxon>
        <taxon>Sphingobacteriia</taxon>
        <taxon>Sphingobacteriales</taxon>
        <taxon>Sphingobacteriaceae</taxon>
        <taxon>Sphingobacterium</taxon>
    </lineage>
</organism>
<feature type="domain" description="Outer membrane protein beta-barrel" evidence="1">
    <location>
        <begin position="21"/>
        <end position="192"/>
    </location>
</feature>
<dbReference type="RefSeq" id="WP_182499010.1">
    <property type="nucleotide sequence ID" value="NZ_BMKM01000002.1"/>
</dbReference>
<dbReference type="AlphaFoldDB" id="A0A8H9FZ92"/>
<evidence type="ECO:0000259" key="1">
    <source>
        <dbReference type="Pfam" id="PF13568"/>
    </source>
</evidence>
<reference evidence="2" key="1">
    <citation type="journal article" date="2014" name="Int. J. Syst. Evol. Microbiol.">
        <title>Complete genome sequence of Corynebacterium casei LMG S-19264T (=DSM 44701T), isolated from a smear-ripened cheese.</title>
        <authorList>
            <consortium name="US DOE Joint Genome Institute (JGI-PGF)"/>
            <person name="Walter F."/>
            <person name="Albersmeier A."/>
            <person name="Kalinowski J."/>
            <person name="Ruckert C."/>
        </authorList>
    </citation>
    <scope>NUCLEOTIDE SEQUENCE</scope>
    <source>
        <strain evidence="2">CGMCC 1.15966</strain>
    </source>
</reference>